<feature type="transmembrane region" description="Helical" evidence="1">
    <location>
        <begin position="211"/>
        <end position="233"/>
    </location>
</feature>
<keyword evidence="1" id="KW-1133">Transmembrane helix</keyword>
<protein>
    <recommendedName>
        <fullName evidence="4">ABC-type transport system involved in multi-copper enzyme maturation permease subunit</fullName>
    </recommendedName>
</protein>
<feature type="transmembrane region" description="Helical" evidence="1">
    <location>
        <begin position="164"/>
        <end position="191"/>
    </location>
</feature>
<keyword evidence="1" id="KW-0812">Transmembrane</keyword>
<comment type="caution">
    <text evidence="2">The sequence shown here is derived from an EMBL/GenBank/DDBJ whole genome shotgun (WGS) entry which is preliminary data.</text>
</comment>
<dbReference type="PANTHER" id="PTHR37305:SF1">
    <property type="entry name" value="MEMBRANE PROTEIN"/>
    <property type="match status" value="1"/>
</dbReference>
<dbReference type="RefSeq" id="WP_203717925.1">
    <property type="nucleotide sequence ID" value="NZ_BONE01000078.1"/>
</dbReference>
<keyword evidence="3" id="KW-1185">Reference proteome</keyword>
<accession>A0ABQ4D0J6</accession>
<keyword evidence="1" id="KW-0472">Membrane</keyword>
<evidence type="ECO:0000256" key="1">
    <source>
        <dbReference type="SAM" id="Phobius"/>
    </source>
</evidence>
<reference evidence="2 3" key="1">
    <citation type="submission" date="2021-01" db="EMBL/GenBank/DDBJ databases">
        <title>Whole genome shotgun sequence of Asanoa siamensis NBRC 107932.</title>
        <authorList>
            <person name="Komaki H."/>
            <person name="Tamura T."/>
        </authorList>
    </citation>
    <scope>NUCLEOTIDE SEQUENCE [LARGE SCALE GENOMIC DNA]</scope>
    <source>
        <strain evidence="2 3">NBRC 107932</strain>
    </source>
</reference>
<organism evidence="2 3">
    <name type="scientific">Asanoa siamensis</name>
    <dbReference type="NCBI Taxonomy" id="926357"/>
    <lineage>
        <taxon>Bacteria</taxon>
        <taxon>Bacillati</taxon>
        <taxon>Actinomycetota</taxon>
        <taxon>Actinomycetes</taxon>
        <taxon>Micromonosporales</taxon>
        <taxon>Micromonosporaceae</taxon>
        <taxon>Asanoa</taxon>
    </lineage>
</organism>
<sequence length="338" mass="36891">MSLAKAEVRRLFKRRVTRIFLAITLIGLAIFPVAFVFNSKPSTPEVRAAAEAEATRNFDQSVVQFQAMVAECEAAKARGETGLDDRYGPNCGADFGPQREWYTAEQFMPYEFNFRDEFPPSLAVLAAILAMVAFVIGASFVGAEWNSGGMMNLLLWRPRRIPVLLTKLGVLIGAMFGLTVVVGALWTAAFWAIGRYDGNLGKLTAGVWQSFALSGARGAALVLLAATLGFCLASIGRHTAMALGVGIGAIVISEIGLRILFELVRVQFGDRWILSTYLVAWFDKSLKITNWRACELATGPCTPPEYIVTWQQSSVLLGAALVLAVFGAVWSIRRRDVI</sequence>
<dbReference type="Pfam" id="PF12679">
    <property type="entry name" value="ABC2_membrane_2"/>
    <property type="match status" value="1"/>
</dbReference>
<feature type="transmembrane region" description="Helical" evidence="1">
    <location>
        <begin position="240"/>
        <end position="261"/>
    </location>
</feature>
<dbReference type="Proteomes" id="UP000604117">
    <property type="component" value="Unassembled WGS sequence"/>
</dbReference>
<proteinExistence type="predicted"/>
<feature type="transmembrane region" description="Helical" evidence="1">
    <location>
        <begin position="122"/>
        <end position="143"/>
    </location>
</feature>
<name>A0ABQ4D0J6_9ACTN</name>
<feature type="transmembrane region" description="Helical" evidence="1">
    <location>
        <begin position="313"/>
        <end position="332"/>
    </location>
</feature>
<evidence type="ECO:0008006" key="4">
    <source>
        <dbReference type="Google" id="ProtNLM"/>
    </source>
</evidence>
<dbReference type="EMBL" id="BONE01000078">
    <property type="protein sequence ID" value="GIF77068.1"/>
    <property type="molecule type" value="Genomic_DNA"/>
</dbReference>
<dbReference type="PANTHER" id="PTHR37305">
    <property type="entry name" value="INTEGRAL MEMBRANE PROTEIN-RELATED"/>
    <property type="match status" value="1"/>
</dbReference>
<feature type="transmembrane region" description="Helical" evidence="1">
    <location>
        <begin position="19"/>
        <end position="37"/>
    </location>
</feature>
<evidence type="ECO:0000313" key="3">
    <source>
        <dbReference type="Proteomes" id="UP000604117"/>
    </source>
</evidence>
<gene>
    <name evidence="2" type="ORF">Asi02nite_65860</name>
</gene>
<evidence type="ECO:0000313" key="2">
    <source>
        <dbReference type="EMBL" id="GIF77068.1"/>
    </source>
</evidence>